<dbReference type="RefSeq" id="XP_003675996.1">
    <property type="nucleotide sequence ID" value="XM_003675948.1"/>
</dbReference>
<protein>
    <submittedName>
        <fullName evidence="6">Uncharacterized protein</fullName>
    </submittedName>
</protein>
<organism evidence="6 7">
    <name type="scientific">Naumovozyma castellii</name>
    <name type="common">Yeast</name>
    <name type="synonym">Saccharomyces castellii</name>
    <dbReference type="NCBI Taxonomy" id="27288"/>
    <lineage>
        <taxon>Eukaryota</taxon>
        <taxon>Fungi</taxon>
        <taxon>Dikarya</taxon>
        <taxon>Ascomycota</taxon>
        <taxon>Saccharomycotina</taxon>
        <taxon>Saccharomycetes</taxon>
        <taxon>Saccharomycetales</taxon>
        <taxon>Saccharomycetaceae</taxon>
        <taxon>Naumovozyma</taxon>
    </lineage>
</organism>
<sequence>MSNTVVPAPKPTVFSLLINLTSLAACGWGLRWAATIELPPSLKQAGHKQFLTNISVIATLISNVTNVANFFIQRNKDSIKCKKLRDRSNFISRNIALPIALVLESIVPLIYWPLRLFFLPLIMQGIPSNDTPSPVPISVDCCIHLFPFIFLMSDHYLSGAGTKFQLSNARVWVITTALGFGYYRYLAFLIDPKRGQSNPYPFLDVEEPYKGIIFVGATTFAWLFYVLYQKFPPKTITRIASEKKKY</sequence>
<dbReference type="InParanoid" id="G0VF13"/>
<feature type="transmembrane region" description="Helical" evidence="5">
    <location>
        <begin position="169"/>
        <end position="189"/>
    </location>
</feature>
<name>G0VF13_NAUCA</name>
<gene>
    <name evidence="6" type="primary">NCAS0D00510</name>
    <name evidence="6" type="ordered locus">NCAS_0D00510</name>
</gene>
<comment type="subcellular location">
    <subcellularLocation>
        <location evidence="1">Endomembrane system</location>
        <topology evidence="1">Multi-pass membrane protein</topology>
    </subcellularLocation>
</comment>
<keyword evidence="7" id="KW-1185">Reference proteome</keyword>
<evidence type="ECO:0000256" key="3">
    <source>
        <dbReference type="ARBA" id="ARBA00022989"/>
    </source>
</evidence>
<dbReference type="FunCoup" id="G0VF13">
    <property type="interactions" value="102"/>
</dbReference>
<dbReference type="eggNOG" id="KOG3989">
    <property type="taxonomic scope" value="Eukaryota"/>
</dbReference>
<keyword evidence="2 5" id="KW-0812">Transmembrane</keyword>
<dbReference type="HOGENOM" id="CLU_087038_0_0_1"/>
<reference key="2">
    <citation type="submission" date="2011-08" db="EMBL/GenBank/DDBJ databases">
        <title>Genome sequence of Naumovozyma castellii.</title>
        <authorList>
            <person name="Gordon J.L."/>
            <person name="Armisen D."/>
            <person name="Proux-Wera E."/>
            <person name="OhEigeartaigh S.S."/>
            <person name="Byrne K.P."/>
            <person name="Wolfe K.H."/>
        </authorList>
    </citation>
    <scope>NUCLEOTIDE SEQUENCE</scope>
    <source>
        <strain>Type strain:CBS 4309</strain>
    </source>
</reference>
<dbReference type="OMA" id="CWVEYCA"/>
<feature type="transmembrane region" description="Helical" evidence="5">
    <location>
        <begin position="134"/>
        <end position="157"/>
    </location>
</feature>
<dbReference type="GO" id="GO:0016020">
    <property type="term" value="C:membrane"/>
    <property type="evidence" value="ECO:0007669"/>
    <property type="project" value="InterPro"/>
</dbReference>
<dbReference type="GO" id="GO:0005783">
    <property type="term" value="C:endoplasmic reticulum"/>
    <property type="evidence" value="ECO:0007669"/>
    <property type="project" value="EnsemblFungi"/>
</dbReference>
<feature type="transmembrane region" description="Helical" evidence="5">
    <location>
        <begin position="209"/>
        <end position="228"/>
    </location>
</feature>
<accession>G0VF13</accession>
<evidence type="ECO:0000313" key="6">
    <source>
        <dbReference type="EMBL" id="CCC69632.1"/>
    </source>
</evidence>
<proteinExistence type="predicted"/>
<feature type="transmembrane region" description="Helical" evidence="5">
    <location>
        <begin position="12"/>
        <end position="30"/>
    </location>
</feature>
<dbReference type="Proteomes" id="UP000001640">
    <property type="component" value="Chromosome 4"/>
</dbReference>
<evidence type="ECO:0000313" key="7">
    <source>
        <dbReference type="Proteomes" id="UP000001640"/>
    </source>
</evidence>
<keyword evidence="4 5" id="KW-0472">Membrane</keyword>
<dbReference type="PANTHER" id="PTHR10989:SF16">
    <property type="entry name" value="AT02829P-RELATED"/>
    <property type="match status" value="1"/>
</dbReference>
<evidence type="ECO:0000256" key="5">
    <source>
        <dbReference type="SAM" id="Phobius"/>
    </source>
</evidence>
<reference evidence="6 7" key="1">
    <citation type="journal article" date="2011" name="Proc. Natl. Acad. Sci. U.S.A.">
        <title>Evolutionary erosion of yeast sex chromosomes by mating-type switching accidents.</title>
        <authorList>
            <person name="Gordon J.L."/>
            <person name="Armisen D."/>
            <person name="Proux-Wera E."/>
            <person name="Oheigeartaigh S.S."/>
            <person name="Byrne K.P."/>
            <person name="Wolfe K.H."/>
        </authorList>
    </citation>
    <scope>NUCLEOTIDE SEQUENCE [LARGE SCALE GENOMIC DNA]</scope>
    <source>
        <strain evidence="7">ATCC 76901 / BCRC 22586 / CBS 4309 / NBRC 1992 / NRRL Y-12630</strain>
    </source>
</reference>
<dbReference type="PANTHER" id="PTHR10989">
    <property type="entry name" value="ANDROGEN-INDUCED PROTEIN 1-RELATED"/>
    <property type="match status" value="1"/>
</dbReference>
<dbReference type="OrthoDB" id="1898221at2759"/>
<dbReference type="GeneID" id="96903241"/>
<evidence type="ECO:0000256" key="4">
    <source>
        <dbReference type="ARBA" id="ARBA00023136"/>
    </source>
</evidence>
<dbReference type="EMBL" id="HE576755">
    <property type="protein sequence ID" value="CCC69632.1"/>
    <property type="molecule type" value="Genomic_DNA"/>
</dbReference>
<feature type="transmembrane region" description="Helical" evidence="5">
    <location>
        <begin position="93"/>
        <end position="114"/>
    </location>
</feature>
<dbReference type="InterPro" id="IPR006838">
    <property type="entry name" value="ADTRP_AIG1"/>
</dbReference>
<evidence type="ECO:0000256" key="1">
    <source>
        <dbReference type="ARBA" id="ARBA00004127"/>
    </source>
</evidence>
<dbReference type="AlphaFoldDB" id="G0VF13"/>
<dbReference type="Pfam" id="PF04750">
    <property type="entry name" value="Far-17a_AIG1"/>
    <property type="match status" value="1"/>
</dbReference>
<feature type="transmembrane region" description="Helical" evidence="5">
    <location>
        <begin position="50"/>
        <end position="72"/>
    </location>
</feature>
<keyword evidence="3 5" id="KW-1133">Transmembrane helix</keyword>
<evidence type="ECO:0000256" key="2">
    <source>
        <dbReference type="ARBA" id="ARBA00022692"/>
    </source>
</evidence>
<dbReference type="KEGG" id="ncs:NCAS_0D00510"/>